<keyword evidence="2" id="KW-0032">Aminotransferase</keyword>
<sequence>MARRWRQLRDSVKRSKLFSLPEFPHSKCAFTGRTFASQPAFAWLKCEGETEDCESFLRDHKILTRSGKHFGESPKYVRISVLPRDEVLGRWGLYNHARTNSSKLKRMQEFIQRFERMVPSPDKIMQECGAPRFRQGTLRTGLWKGNIQT</sequence>
<dbReference type="GO" id="GO:0016846">
    <property type="term" value="F:carbon-sulfur lyase activity"/>
    <property type="evidence" value="ECO:0007669"/>
    <property type="project" value="InterPro"/>
</dbReference>
<reference evidence="2" key="1">
    <citation type="submission" date="2020-06" db="EMBL/GenBank/DDBJ databases">
        <authorList>
            <person name="Li T."/>
            <person name="Hu X."/>
            <person name="Zhang T."/>
            <person name="Song X."/>
            <person name="Zhang H."/>
            <person name="Dai N."/>
            <person name="Sheng W."/>
            <person name="Hou X."/>
            <person name="Wei L."/>
        </authorList>
    </citation>
    <scope>NUCLEOTIDE SEQUENCE</scope>
    <source>
        <strain evidence="2">K16</strain>
        <tissue evidence="2">Leaf</tissue>
    </source>
</reference>
<gene>
    <name evidence="2" type="ORF">Sango_1632600</name>
</gene>
<proteinExistence type="predicted"/>
<dbReference type="AlphaFoldDB" id="A0AAE1WKG7"/>
<accession>A0AAE1WKG7</accession>
<evidence type="ECO:0000313" key="2">
    <source>
        <dbReference type="EMBL" id="KAK4394783.1"/>
    </source>
</evidence>
<dbReference type="InterPro" id="IPR015424">
    <property type="entry name" value="PyrdxlP-dep_Trfase"/>
</dbReference>
<name>A0AAE1WKG7_9LAMI</name>
<dbReference type="Proteomes" id="UP001289374">
    <property type="component" value="Unassembled WGS sequence"/>
</dbReference>
<dbReference type="Pfam" id="PF04864">
    <property type="entry name" value="Alliinase_C"/>
    <property type="match status" value="1"/>
</dbReference>
<keyword evidence="2" id="KW-0808">Transferase</keyword>
<comment type="caution">
    <text evidence="2">The sequence shown here is derived from an EMBL/GenBank/DDBJ whole genome shotgun (WGS) entry which is preliminary data.</text>
</comment>
<dbReference type="EMBL" id="JACGWL010000009">
    <property type="protein sequence ID" value="KAK4394783.1"/>
    <property type="molecule type" value="Genomic_DNA"/>
</dbReference>
<reference evidence="2" key="2">
    <citation type="journal article" date="2024" name="Plant">
        <title>Genomic evolution and insights into agronomic trait innovations of Sesamum species.</title>
        <authorList>
            <person name="Miao H."/>
            <person name="Wang L."/>
            <person name="Qu L."/>
            <person name="Liu H."/>
            <person name="Sun Y."/>
            <person name="Le M."/>
            <person name="Wang Q."/>
            <person name="Wei S."/>
            <person name="Zheng Y."/>
            <person name="Lin W."/>
            <person name="Duan Y."/>
            <person name="Cao H."/>
            <person name="Xiong S."/>
            <person name="Wang X."/>
            <person name="Wei L."/>
            <person name="Li C."/>
            <person name="Ma Q."/>
            <person name="Ju M."/>
            <person name="Zhao R."/>
            <person name="Li G."/>
            <person name="Mu C."/>
            <person name="Tian Q."/>
            <person name="Mei H."/>
            <person name="Zhang T."/>
            <person name="Gao T."/>
            <person name="Zhang H."/>
        </authorList>
    </citation>
    <scope>NUCLEOTIDE SEQUENCE</scope>
    <source>
        <strain evidence="2">K16</strain>
    </source>
</reference>
<organism evidence="2 3">
    <name type="scientific">Sesamum angolense</name>
    <dbReference type="NCBI Taxonomy" id="2727404"/>
    <lineage>
        <taxon>Eukaryota</taxon>
        <taxon>Viridiplantae</taxon>
        <taxon>Streptophyta</taxon>
        <taxon>Embryophyta</taxon>
        <taxon>Tracheophyta</taxon>
        <taxon>Spermatophyta</taxon>
        <taxon>Magnoliopsida</taxon>
        <taxon>eudicotyledons</taxon>
        <taxon>Gunneridae</taxon>
        <taxon>Pentapetalae</taxon>
        <taxon>asterids</taxon>
        <taxon>lamiids</taxon>
        <taxon>Lamiales</taxon>
        <taxon>Pedaliaceae</taxon>
        <taxon>Sesamum</taxon>
    </lineage>
</organism>
<protein>
    <submittedName>
        <fullName evidence="2">Tryptophan aminotransferase-related protein 2</fullName>
    </submittedName>
</protein>
<feature type="domain" description="Alliinase C-terminal" evidence="1">
    <location>
        <begin position="1"/>
        <end position="87"/>
    </location>
</feature>
<dbReference type="InterPro" id="IPR015422">
    <property type="entry name" value="PyrdxlP-dep_Trfase_small"/>
</dbReference>
<dbReference type="InterPro" id="IPR006948">
    <property type="entry name" value="Alliinase_C"/>
</dbReference>
<evidence type="ECO:0000259" key="1">
    <source>
        <dbReference type="Pfam" id="PF04864"/>
    </source>
</evidence>
<evidence type="ECO:0000313" key="3">
    <source>
        <dbReference type="Proteomes" id="UP001289374"/>
    </source>
</evidence>
<dbReference type="SUPFAM" id="SSF53383">
    <property type="entry name" value="PLP-dependent transferases"/>
    <property type="match status" value="1"/>
</dbReference>
<dbReference type="GO" id="GO:0008483">
    <property type="term" value="F:transaminase activity"/>
    <property type="evidence" value="ECO:0007669"/>
    <property type="project" value="UniProtKB-KW"/>
</dbReference>
<dbReference type="Gene3D" id="3.90.1150.10">
    <property type="entry name" value="Aspartate Aminotransferase, domain 1"/>
    <property type="match status" value="1"/>
</dbReference>
<keyword evidence="3" id="KW-1185">Reference proteome</keyword>